<organism evidence="2">
    <name type="scientific">Schlesneria paludicola</name>
    <dbReference type="NCBI Taxonomy" id="360056"/>
    <lineage>
        <taxon>Bacteria</taxon>
        <taxon>Pseudomonadati</taxon>
        <taxon>Planctomycetota</taxon>
        <taxon>Planctomycetia</taxon>
        <taxon>Planctomycetales</taxon>
        <taxon>Planctomycetaceae</taxon>
        <taxon>Schlesneria</taxon>
    </lineage>
</organism>
<evidence type="ECO:0000313" key="2">
    <source>
        <dbReference type="EMBL" id="HEN14063.1"/>
    </source>
</evidence>
<comment type="caution">
    <text evidence="2">The sequence shown here is derived from an EMBL/GenBank/DDBJ whole genome shotgun (WGS) entry which is preliminary data.</text>
</comment>
<dbReference type="AlphaFoldDB" id="A0A7C2JYK9"/>
<dbReference type="Pfam" id="PF14336">
    <property type="entry name" value="GLUCM-like_C"/>
    <property type="match status" value="2"/>
</dbReference>
<feature type="domain" description="D-glutamate cyclase-like C-terminal" evidence="1">
    <location>
        <begin position="182"/>
        <end position="322"/>
    </location>
</feature>
<proteinExistence type="predicted"/>
<protein>
    <submittedName>
        <fullName evidence="2">DUF4392 domain-containing protein</fullName>
    </submittedName>
</protein>
<name>A0A7C2JYK9_9PLAN</name>
<accession>A0A7C2JYK9</accession>
<dbReference type="GO" id="GO:0047820">
    <property type="term" value="F:D-glutamate cyclase activity"/>
    <property type="evidence" value="ECO:0007669"/>
    <property type="project" value="TreeGrafter"/>
</dbReference>
<dbReference type="Gene3D" id="3.90.1640.20">
    <property type="entry name" value="TON_0340"/>
    <property type="match status" value="2"/>
</dbReference>
<dbReference type="EMBL" id="DSOK01000034">
    <property type="protein sequence ID" value="HEN14063.1"/>
    <property type="molecule type" value="Genomic_DNA"/>
</dbReference>
<gene>
    <name evidence="2" type="ORF">ENQ76_01155</name>
</gene>
<reference evidence="2" key="1">
    <citation type="journal article" date="2020" name="mSystems">
        <title>Genome- and Community-Level Interaction Insights into Carbon Utilization and Element Cycling Functions of Hydrothermarchaeota in Hydrothermal Sediment.</title>
        <authorList>
            <person name="Zhou Z."/>
            <person name="Liu Y."/>
            <person name="Xu W."/>
            <person name="Pan J."/>
            <person name="Luo Z.H."/>
            <person name="Li M."/>
        </authorList>
    </citation>
    <scope>NUCLEOTIDE SEQUENCE [LARGE SCALE GENOMIC DNA]</scope>
    <source>
        <strain evidence="2">SpSt-339</strain>
    </source>
</reference>
<dbReference type="GO" id="GO:0006536">
    <property type="term" value="P:glutamate metabolic process"/>
    <property type="evidence" value="ECO:0007669"/>
    <property type="project" value="TreeGrafter"/>
</dbReference>
<dbReference type="InterPro" id="IPR025504">
    <property type="entry name" value="GLUCM_C"/>
</dbReference>
<feature type="domain" description="D-glutamate cyclase-like C-terminal" evidence="1">
    <location>
        <begin position="16"/>
        <end position="162"/>
    </location>
</feature>
<sequence>MRDVLLPPREAQLAELERLIRRDPARRGLIEAESQRGPLCPGHLAAAADHIARFGRSIGIVTGFYIPGAEPPAAETDGPPGAALLAIALSKCGMDVRLMTDVQCAPAVASAAREYGLPSDCVVSATGDETAVFFPPDAARLSHLIAVERVGPAHSLRSYAGRRPETDPDVQAFRRTMPFPHEDRCHNMRGEIIDAHTAPLHRVFETVSQLDPGVRTIGIGDGGNEIGMGSVPWDELRQRLNGPSAPLVPCRVPTDWTIVAGVSNWGAQALAVAVCHLRGETHHLAEFDLASEEHRWRAMVESGPAVDGVTRLREPTVDGLPFLTYIQPWEGMRRVLGL</sequence>
<dbReference type="PANTHER" id="PTHR32022">
    <property type="entry name" value="D-GLUTAMATE CYCLASE, MITOCHONDRIAL"/>
    <property type="match status" value="1"/>
</dbReference>
<evidence type="ECO:0000259" key="1">
    <source>
        <dbReference type="Pfam" id="PF14336"/>
    </source>
</evidence>
<dbReference type="PANTHER" id="PTHR32022:SF10">
    <property type="entry name" value="D-GLUTAMATE CYCLASE, MITOCHONDRIAL"/>
    <property type="match status" value="1"/>
</dbReference>